<dbReference type="InterPro" id="IPR011042">
    <property type="entry name" value="6-blade_b-propeller_TolB-like"/>
</dbReference>
<dbReference type="PANTHER" id="PTHR25462">
    <property type="entry name" value="BONUS, ISOFORM C-RELATED"/>
    <property type="match status" value="1"/>
</dbReference>
<dbReference type="EMBL" id="CACVKT020006544">
    <property type="protein sequence ID" value="CAC5402616.1"/>
    <property type="molecule type" value="Genomic_DNA"/>
</dbReference>
<dbReference type="InterPro" id="IPR000315">
    <property type="entry name" value="Znf_B-box"/>
</dbReference>
<name>A0A6J8D3X7_MYTCO</name>
<feature type="domain" description="B box-type" evidence="2">
    <location>
        <begin position="14"/>
        <end position="56"/>
    </location>
</feature>
<accession>A0A6J8D3X7</accession>
<protein>
    <recommendedName>
        <fullName evidence="2">B box-type domain-containing protein</fullName>
    </recommendedName>
</protein>
<dbReference type="Proteomes" id="UP000507470">
    <property type="component" value="Unassembled WGS sequence"/>
</dbReference>
<gene>
    <name evidence="3" type="ORF">MCOR_36549</name>
</gene>
<keyword evidence="1" id="KW-0862">Zinc</keyword>
<keyword evidence="1" id="KW-0479">Metal-binding</keyword>
<organism evidence="3 4">
    <name type="scientific">Mytilus coruscus</name>
    <name type="common">Sea mussel</name>
    <dbReference type="NCBI Taxonomy" id="42192"/>
    <lineage>
        <taxon>Eukaryota</taxon>
        <taxon>Metazoa</taxon>
        <taxon>Spiralia</taxon>
        <taxon>Lophotrochozoa</taxon>
        <taxon>Mollusca</taxon>
        <taxon>Bivalvia</taxon>
        <taxon>Autobranchia</taxon>
        <taxon>Pteriomorphia</taxon>
        <taxon>Mytilida</taxon>
        <taxon>Mytiloidea</taxon>
        <taxon>Mytilidae</taxon>
        <taxon>Mytilinae</taxon>
        <taxon>Mytilus</taxon>
    </lineage>
</organism>
<dbReference type="PROSITE" id="PS50119">
    <property type="entry name" value="ZF_BBOX"/>
    <property type="match status" value="1"/>
</dbReference>
<dbReference type="PANTHER" id="PTHR25462:SF296">
    <property type="entry name" value="MEIOTIC P26, ISOFORM F"/>
    <property type="match status" value="1"/>
</dbReference>
<dbReference type="InterPro" id="IPR047153">
    <property type="entry name" value="TRIM45/56/19-like"/>
</dbReference>
<dbReference type="Gene3D" id="3.30.160.60">
    <property type="entry name" value="Classic Zinc Finger"/>
    <property type="match status" value="1"/>
</dbReference>
<dbReference type="CDD" id="cd19757">
    <property type="entry name" value="Bbox1"/>
    <property type="match status" value="1"/>
</dbReference>
<reference evidence="3 4" key="1">
    <citation type="submission" date="2020-06" db="EMBL/GenBank/DDBJ databases">
        <authorList>
            <person name="Li R."/>
            <person name="Bekaert M."/>
        </authorList>
    </citation>
    <scope>NUCLEOTIDE SEQUENCE [LARGE SCALE GENOMIC DNA]</scope>
    <source>
        <strain evidence="4">wild</strain>
    </source>
</reference>
<dbReference type="AlphaFoldDB" id="A0A6J8D3X7"/>
<dbReference type="SUPFAM" id="SSF57845">
    <property type="entry name" value="B-box zinc-binding domain"/>
    <property type="match status" value="1"/>
</dbReference>
<evidence type="ECO:0000256" key="1">
    <source>
        <dbReference type="PROSITE-ProRule" id="PRU00024"/>
    </source>
</evidence>
<dbReference type="Gene3D" id="2.120.10.30">
    <property type="entry name" value="TolB, C-terminal domain"/>
    <property type="match status" value="1"/>
</dbReference>
<evidence type="ECO:0000313" key="4">
    <source>
        <dbReference type="Proteomes" id="UP000507470"/>
    </source>
</evidence>
<keyword evidence="1" id="KW-0863">Zinc-finger</keyword>
<dbReference type="GO" id="GO:0008270">
    <property type="term" value="F:zinc ion binding"/>
    <property type="evidence" value="ECO:0007669"/>
    <property type="project" value="UniProtKB-KW"/>
</dbReference>
<evidence type="ECO:0000313" key="3">
    <source>
        <dbReference type="EMBL" id="CAC5402616.1"/>
    </source>
</evidence>
<evidence type="ECO:0000259" key="2">
    <source>
        <dbReference type="PROSITE" id="PS50119"/>
    </source>
</evidence>
<keyword evidence="4" id="KW-1185">Reference proteome</keyword>
<proteinExistence type="predicted"/>
<dbReference type="OrthoDB" id="6135363at2759"/>
<sequence length="562" mass="63904">MALPVTAGVHCDPCTYNKLTTPVQFWCLSCEEGLCKSCADSHKGMKATRNHKVITYEKSKEITSLGHLISQQCKQHNKVLDLYCPNHDEPACSLCISKNHRECKDMVSIDDVAKNVISSTSYSNLQRDIGNLEENLSMVMTKRQENLTNVEIQESSIESSIKDMRRKLDEHLNNLHKDVLQELTSKAEICKTNVKMSLADLESRLEVASEINTSISQIKEVATDVQVFLAIREIEKLVKIEHNWLQESLRQNKMNELSLDLTMDTTNIHSTLKSFGSVTISNKPAEVEIVEPTVGSAQISIEPTNRKIEKIKLREKTRTTFYEFMDNSHKHGCLIWSNGDLIIANEDEKMKVYSGCGQFKLEIPLPDIPSDMTEISNDCIAVTYGNGKRIEIANLKKYQYKTVKTILTTNTCWGISYYDNKLAVKISTLGIHIYDVNGTLLKQLETGAKVDFFYNIAMMKNIYFSRSDKNTVHCCDQHGIEVWTYQNYNLQVPRGITSDRYGNVFVVGSASKNLFIISHDGQGREILKMEQTPFSVSYDKVNNQLLVRTREAILLFDIDFEQ</sequence>
<dbReference type="SUPFAM" id="SSF101898">
    <property type="entry name" value="NHL repeat"/>
    <property type="match status" value="1"/>
</dbReference>